<gene>
    <name evidence="3" type="ORF">VNO80_25748</name>
</gene>
<dbReference type="PANTHER" id="PTHR34287:SF12">
    <property type="match status" value="1"/>
</dbReference>
<keyword evidence="2" id="KW-1133">Transmembrane helix</keyword>
<reference evidence="3 4" key="1">
    <citation type="submission" date="2024-01" db="EMBL/GenBank/DDBJ databases">
        <title>The genomes of 5 underutilized Papilionoideae crops provide insights into root nodulation and disease resistanc.</title>
        <authorList>
            <person name="Jiang F."/>
        </authorList>
    </citation>
    <scope>NUCLEOTIDE SEQUENCE [LARGE SCALE GENOMIC DNA]</scope>
    <source>
        <strain evidence="3">JINMINGXINNONG_FW02</strain>
        <tissue evidence="3">Leaves</tissue>
    </source>
</reference>
<evidence type="ECO:0000256" key="1">
    <source>
        <dbReference type="SAM" id="MobiDB-lite"/>
    </source>
</evidence>
<organism evidence="3 4">
    <name type="scientific">Phaseolus coccineus</name>
    <name type="common">Scarlet runner bean</name>
    <name type="synonym">Phaseolus multiflorus</name>
    <dbReference type="NCBI Taxonomy" id="3886"/>
    <lineage>
        <taxon>Eukaryota</taxon>
        <taxon>Viridiplantae</taxon>
        <taxon>Streptophyta</taxon>
        <taxon>Embryophyta</taxon>
        <taxon>Tracheophyta</taxon>
        <taxon>Spermatophyta</taxon>
        <taxon>Magnoliopsida</taxon>
        <taxon>eudicotyledons</taxon>
        <taxon>Gunneridae</taxon>
        <taxon>Pentapetalae</taxon>
        <taxon>rosids</taxon>
        <taxon>fabids</taxon>
        <taxon>Fabales</taxon>
        <taxon>Fabaceae</taxon>
        <taxon>Papilionoideae</taxon>
        <taxon>50 kb inversion clade</taxon>
        <taxon>NPAAA clade</taxon>
        <taxon>indigoferoid/millettioid clade</taxon>
        <taxon>Phaseoleae</taxon>
        <taxon>Phaseolus</taxon>
    </lineage>
</organism>
<evidence type="ECO:0000256" key="2">
    <source>
        <dbReference type="SAM" id="Phobius"/>
    </source>
</evidence>
<keyword evidence="2" id="KW-0812">Transmembrane</keyword>
<name>A0AAN9LV74_PHACN</name>
<proteinExistence type="predicted"/>
<evidence type="ECO:0000313" key="4">
    <source>
        <dbReference type="Proteomes" id="UP001374584"/>
    </source>
</evidence>
<evidence type="ECO:0000313" key="3">
    <source>
        <dbReference type="EMBL" id="KAK7342792.1"/>
    </source>
</evidence>
<sequence length="110" mass="12192">MSESELASSHQSPSSSTSSPTIQIVSKASSERLMGKFFDATQFDFVYEQSGLWSPPITRTVFLASPAGHICSQDEMVGKLKKAKKTCKRPMFCFFNVCTSFSVPFISFML</sequence>
<keyword evidence="4" id="KW-1185">Reference proteome</keyword>
<dbReference type="EMBL" id="JAYMYR010000009">
    <property type="protein sequence ID" value="KAK7342792.1"/>
    <property type="molecule type" value="Genomic_DNA"/>
</dbReference>
<comment type="caution">
    <text evidence="3">The sequence shown here is derived from an EMBL/GenBank/DDBJ whole genome shotgun (WGS) entry which is preliminary data.</text>
</comment>
<dbReference type="Proteomes" id="UP001374584">
    <property type="component" value="Unassembled WGS sequence"/>
</dbReference>
<feature type="transmembrane region" description="Helical" evidence="2">
    <location>
        <begin position="91"/>
        <end position="109"/>
    </location>
</feature>
<feature type="region of interest" description="Disordered" evidence="1">
    <location>
        <begin position="1"/>
        <end position="21"/>
    </location>
</feature>
<accession>A0AAN9LV74</accession>
<keyword evidence="2" id="KW-0472">Membrane</keyword>
<dbReference type="PANTHER" id="PTHR34287">
    <property type="entry name" value="OS06G0551500 PROTEIN-RELATED"/>
    <property type="match status" value="1"/>
</dbReference>
<protein>
    <submittedName>
        <fullName evidence="3">Uncharacterized protein</fullName>
    </submittedName>
</protein>
<dbReference type="AlphaFoldDB" id="A0AAN9LV74"/>